<evidence type="ECO:0000313" key="3">
    <source>
        <dbReference type="EMBL" id="BAD59290.1"/>
    </source>
</evidence>
<sequence>MAHFIACQRTEHGVPHAVTCRALGISESWFYKWHDREPVPRDRRRRELTEAIRVMFEASGRTYGSPRMRLELRAAGWAVSDNTIAQIMSETVGWHGQSNAGPAPGPGNGPQQRIRCGVSSPRSRRTCCGSGT</sequence>
<protein>
    <submittedName>
        <fullName evidence="3">Putative transposase</fullName>
    </submittedName>
</protein>
<dbReference type="InterPro" id="IPR025948">
    <property type="entry name" value="HTH-like_dom"/>
</dbReference>
<evidence type="ECO:0000313" key="4">
    <source>
        <dbReference type="Proteomes" id="UP000006820"/>
    </source>
</evidence>
<feature type="region of interest" description="Disordered" evidence="1">
    <location>
        <begin position="94"/>
        <end position="132"/>
    </location>
</feature>
<organism evidence="3 4">
    <name type="scientific">Nocardia farcinica (strain IFM 10152)</name>
    <dbReference type="NCBI Taxonomy" id="247156"/>
    <lineage>
        <taxon>Bacteria</taxon>
        <taxon>Bacillati</taxon>
        <taxon>Actinomycetota</taxon>
        <taxon>Actinomycetes</taxon>
        <taxon>Mycobacteriales</taxon>
        <taxon>Nocardiaceae</taxon>
        <taxon>Nocardia</taxon>
    </lineage>
</organism>
<feature type="domain" description="HTH-like" evidence="2">
    <location>
        <begin position="45"/>
        <end position="90"/>
    </location>
</feature>
<reference evidence="3 4" key="1">
    <citation type="journal article" date="2004" name="Proc. Natl. Acad. Sci. U.S.A.">
        <title>The complete genomic sequence of Nocardia farcinica IFM 10152.</title>
        <authorList>
            <person name="Ishikawa J."/>
            <person name="Yamashita A."/>
            <person name="Mikami Y."/>
            <person name="Hoshino Y."/>
            <person name="Kurita H."/>
            <person name="Hotta K."/>
            <person name="Shiba T."/>
            <person name="Hattori M."/>
        </authorList>
    </citation>
    <scope>NUCLEOTIDE SEQUENCE [LARGE SCALE GENOMIC DNA]</scope>
    <source>
        <strain evidence="3 4">IFM 10152</strain>
    </source>
</reference>
<dbReference type="KEGG" id="nfa:NFA_44390"/>
<dbReference type="STRING" id="247156.NFA_44390"/>
<name>Q5YRA1_NOCFA</name>
<dbReference type="Proteomes" id="UP000006820">
    <property type="component" value="Chromosome"/>
</dbReference>
<dbReference type="InterPro" id="IPR050900">
    <property type="entry name" value="Transposase_IS3/IS150/IS904"/>
</dbReference>
<accession>Q5YRA1</accession>
<dbReference type="eggNOG" id="COG2801">
    <property type="taxonomic scope" value="Bacteria"/>
</dbReference>
<evidence type="ECO:0000256" key="1">
    <source>
        <dbReference type="SAM" id="MobiDB-lite"/>
    </source>
</evidence>
<dbReference type="PANTHER" id="PTHR46889:SF5">
    <property type="entry name" value="INTEGRASE PROTEIN"/>
    <property type="match status" value="1"/>
</dbReference>
<dbReference type="Pfam" id="PF13276">
    <property type="entry name" value="HTH_21"/>
    <property type="match status" value="1"/>
</dbReference>
<dbReference type="AlphaFoldDB" id="Q5YRA1"/>
<keyword evidence="4" id="KW-1185">Reference proteome</keyword>
<dbReference type="HOGENOM" id="CLU_1914879_0_0_11"/>
<gene>
    <name evidence="3" type="ordered locus">NFA_44390</name>
</gene>
<proteinExistence type="predicted"/>
<dbReference type="EMBL" id="AP006618">
    <property type="protein sequence ID" value="BAD59290.1"/>
    <property type="molecule type" value="Genomic_DNA"/>
</dbReference>
<evidence type="ECO:0000259" key="2">
    <source>
        <dbReference type="Pfam" id="PF13276"/>
    </source>
</evidence>
<dbReference type="PANTHER" id="PTHR46889">
    <property type="entry name" value="TRANSPOSASE INSF FOR INSERTION SEQUENCE IS3B-RELATED"/>
    <property type="match status" value="1"/>
</dbReference>